<dbReference type="GO" id="GO:0043022">
    <property type="term" value="F:ribosome binding"/>
    <property type="evidence" value="ECO:0007669"/>
    <property type="project" value="TreeGrafter"/>
</dbReference>
<keyword evidence="4" id="KW-0677">Repeat</keyword>
<dbReference type="HAMAP" id="MF_00195">
    <property type="entry name" value="GTPase_Der"/>
    <property type="match status" value="1"/>
</dbReference>
<dbReference type="Proteomes" id="UP000188298">
    <property type="component" value="Chromosome"/>
</dbReference>
<reference evidence="12 13" key="1">
    <citation type="submission" date="2017-02" db="EMBL/GenBank/DDBJ databases">
        <title>Whole genome sequencing of Helicobacter bilis strain AAQJH.</title>
        <authorList>
            <person name="Conlan S."/>
            <person name="Thomas P.J."/>
            <person name="Mullikin J."/>
            <person name="Palmore T.N."/>
            <person name="Frank K.M."/>
            <person name="Segre J.A."/>
        </authorList>
    </citation>
    <scope>NUCLEOTIDE SEQUENCE [LARGE SCALE GENOMIC DNA]</scope>
    <source>
        <strain evidence="12 13">AAQJH</strain>
    </source>
</reference>
<comment type="similarity">
    <text evidence="1 8 9">Belongs to the TRAFAC class TrmE-Era-EngA-EngB-Septin-like GTPase superfamily. EngA (Der) GTPase family.</text>
</comment>
<feature type="region of interest" description="Disordered" evidence="10">
    <location>
        <begin position="300"/>
        <end position="331"/>
    </location>
</feature>
<keyword evidence="5 8" id="KW-0547">Nucleotide-binding</keyword>
<gene>
    <name evidence="8" type="primary">der</name>
    <name evidence="12" type="ORF">XJ32_07450</name>
</gene>
<evidence type="ECO:0000256" key="7">
    <source>
        <dbReference type="ARBA" id="ARBA00032345"/>
    </source>
</evidence>
<evidence type="ECO:0000256" key="1">
    <source>
        <dbReference type="ARBA" id="ARBA00008279"/>
    </source>
</evidence>
<organism evidence="12 13">
    <name type="scientific">Helicobacter bilis</name>
    <dbReference type="NCBI Taxonomy" id="37372"/>
    <lineage>
        <taxon>Bacteria</taxon>
        <taxon>Pseudomonadati</taxon>
        <taxon>Campylobacterota</taxon>
        <taxon>Epsilonproteobacteria</taxon>
        <taxon>Campylobacterales</taxon>
        <taxon>Helicobacteraceae</taxon>
        <taxon>Helicobacter</taxon>
    </lineage>
</organism>
<dbReference type="InterPro" id="IPR006073">
    <property type="entry name" value="GTP-bd"/>
</dbReference>
<keyword evidence="3 8" id="KW-0690">Ribosome biogenesis</keyword>
<evidence type="ECO:0000256" key="9">
    <source>
        <dbReference type="PROSITE-ProRule" id="PRU01049"/>
    </source>
</evidence>
<feature type="binding site" evidence="8">
    <location>
        <begin position="116"/>
        <end position="120"/>
    </location>
    <ligand>
        <name>GTP</name>
        <dbReference type="ChEBI" id="CHEBI:37565"/>
        <label>1</label>
    </ligand>
</feature>
<dbReference type="InterPro" id="IPR005225">
    <property type="entry name" value="Small_GTP-bd"/>
</dbReference>
<evidence type="ECO:0000256" key="2">
    <source>
        <dbReference type="ARBA" id="ARBA00020953"/>
    </source>
</evidence>
<dbReference type="FunFam" id="3.30.300.20:FF:000004">
    <property type="entry name" value="GTPase Der"/>
    <property type="match status" value="1"/>
</dbReference>
<comment type="caution">
    <text evidence="8">Lacks conserved residue(s) required for the propagation of feature annotation.</text>
</comment>
<evidence type="ECO:0000256" key="6">
    <source>
        <dbReference type="ARBA" id="ARBA00023134"/>
    </source>
</evidence>
<evidence type="ECO:0000259" key="11">
    <source>
        <dbReference type="PROSITE" id="PS51712"/>
    </source>
</evidence>
<evidence type="ECO:0000256" key="3">
    <source>
        <dbReference type="ARBA" id="ARBA00022517"/>
    </source>
</evidence>
<name>A0A1Q2LIV7_9HELI</name>
<dbReference type="InterPro" id="IPR027368">
    <property type="entry name" value="MnmE_dom2"/>
</dbReference>
<comment type="function">
    <text evidence="8">GTPase that plays an essential role in the late steps of ribosome biogenesis.</text>
</comment>
<dbReference type="GO" id="GO:0005525">
    <property type="term" value="F:GTP binding"/>
    <property type="evidence" value="ECO:0007669"/>
    <property type="project" value="UniProtKB-UniRule"/>
</dbReference>
<feature type="region of interest" description="Disordered" evidence="10">
    <location>
        <begin position="1"/>
        <end position="52"/>
    </location>
</feature>
<keyword evidence="6 8" id="KW-0342">GTP-binding</keyword>
<dbReference type="NCBIfam" id="TIGR00231">
    <property type="entry name" value="small_GTP"/>
    <property type="match status" value="2"/>
</dbReference>
<dbReference type="Pfam" id="PF01926">
    <property type="entry name" value="MMR_HSR1"/>
    <property type="match status" value="2"/>
</dbReference>
<evidence type="ECO:0000313" key="13">
    <source>
        <dbReference type="Proteomes" id="UP000188298"/>
    </source>
</evidence>
<dbReference type="FunFam" id="3.40.50.300:FF:000494">
    <property type="entry name" value="tRNA modification GTPase MnmE"/>
    <property type="match status" value="1"/>
</dbReference>
<evidence type="ECO:0000256" key="5">
    <source>
        <dbReference type="ARBA" id="ARBA00022741"/>
    </source>
</evidence>
<feature type="binding site" evidence="8">
    <location>
        <begin position="404"/>
        <end position="411"/>
    </location>
    <ligand>
        <name>GTP</name>
        <dbReference type="ChEBI" id="CHEBI:37565"/>
        <label>2</label>
    </ligand>
</feature>
<dbReference type="InterPro" id="IPR027417">
    <property type="entry name" value="P-loop_NTPase"/>
</dbReference>
<evidence type="ECO:0000256" key="8">
    <source>
        <dbReference type="HAMAP-Rule" id="MF_00195"/>
    </source>
</evidence>
<comment type="subunit">
    <text evidence="8">Associates with the 50S ribosomal subunit.</text>
</comment>
<dbReference type="Gene3D" id="3.30.300.20">
    <property type="match status" value="1"/>
</dbReference>
<dbReference type="Pfam" id="PF14714">
    <property type="entry name" value="KH_dom-like"/>
    <property type="match status" value="1"/>
</dbReference>
<dbReference type="SUPFAM" id="SSF52540">
    <property type="entry name" value="P-loop containing nucleoside triphosphate hydrolases"/>
    <property type="match status" value="2"/>
</dbReference>
<dbReference type="InterPro" id="IPR032859">
    <property type="entry name" value="KH_dom-like"/>
</dbReference>
<accession>A0A1Q2LIV7</accession>
<proteinExistence type="inferred from homology"/>
<dbReference type="InterPro" id="IPR015946">
    <property type="entry name" value="KH_dom-like_a/b"/>
</dbReference>
<dbReference type="AlphaFoldDB" id="A0A1Q2LIV7"/>
<dbReference type="CDD" id="cd01895">
    <property type="entry name" value="EngA2"/>
    <property type="match status" value="1"/>
</dbReference>
<evidence type="ECO:0000256" key="10">
    <source>
        <dbReference type="SAM" id="MobiDB-lite"/>
    </source>
</evidence>
<dbReference type="GO" id="GO:0042254">
    <property type="term" value="P:ribosome biogenesis"/>
    <property type="evidence" value="ECO:0007669"/>
    <property type="project" value="UniProtKB-KW"/>
</dbReference>
<dbReference type="PANTHER" id="PTHR43834">
    <property type="entry name" value="GTPASE DER"/>
    <property type="match status" value="1"/>
</dbReference>
<feature type="compositionally biased region" description="Polar residues" evidence="10">
    <location>
        <begin position="300"/>
        <end position="320"/>
    </location>
</feature>
<dbReference type="KEGG" id="hbl:XJ32_07450"/>
<dbReference type="Gene3D" id="1.20.120.430">
    <property type="entry name" value="tRNA modification GTPase MnmE domain 2"/>
    <property type="match status" value="1"/>
</dbReference>
<evidence type="ECO:0000256" key="4">
    <source>
        <dbReference type="ARBA" id="ARBA00022737"/>
    </source>
</evidence>
<dbReference type="InterPro" id="IPR016484">
    <property type="entry name" value="GTPase_Der"/>
</dbReference>
<dbReference type="InterPro" id="IPR031166">
    <property type="entry name" value="G_ENGA"/>
</dbReference>
<feature type="domain" description="EngA-type G" evidence="11">
    <location>
        <begin position="398"/>
        <end position="569"/>
    </location>
</feature>
<dbReference type="EMBL" id="CP019645">
    <property type="protein sequence ID" value="AQQ59947.1"/>
    <property type="molecule type" value="Genomic_DNA"/>
</dbReference>
<dbReference type="Gene3D" id="3.40.50.300">
    <property type="entry name" value="P-loop containing nucleotide triphosphate hydrolases"/>
    <property type="match status" value="3"/>
</dbReference>
<sequence>MKKDTNNKSKYHKKSQNSLLGLGKKYIKDSNAITQDTHKRGKKHIESKENTQDSIQIEIKPIASVAIMGRPNVGKSSLFNRLNQKNIAITSHISGSTRDINKRDLRLNNFDITLIDTGGLEVLAHRLKEFYKQNKATQSQTIAPSTKDIHDINRSNKREQAIIATQLKEHIAFHSYKVVATSDIILYMVDGSNIVADEDIRIFRELSKQKPLLLVLNKVDNDKLAMQANDFMAFGVPYITISVAHNRGITKLLSSIENMIQELIDSKKIKAQKTLKTLDFLDYFDDTESILTFEDEELDSNPTLKSRTNSKTQATQNLDSNPCHVERSETSSIESLKDISLNTQCDNNSDSIPLKADMESKSQNNEFLDSINETSRDIESLSTISNQIDTTQNTDNTISIGIIGRPNVGKSSLLNALTNTNRSLVSDIAGTTIDPVDEHIMYNGYKLTFVDTAGIRRRSKIEGIEKYALDRTQKMLQECDIALLVLDCSTEFVELDEKISSIASSNGLGVIVVFHKWDIRSKEFDSRLEVYKRKFKFLEYAPIITASSTTHRHIKELKQKIIEVYQHFSLRIPTAKLNTCIQNALKKHPIPSDHGKIVRIYYATQFDSKPPKIALIMNRPNALHFSYKRYLINTLRQHFGFLGTPIIIEARSKKTRDLSEAGETFDSEAINKDNDVKS</sequence>
<evidence type="ECO:0000313" key="12">
    <source>
        <dbReference type="EMBL" id="AQQ59947.1"/>
    </source>
</evidence>
<feature type="binding site" evidence="8">
    <location>
        <begin position="451"/>
        <end position="455"/>
    </location>
    <ligand>
        <name>GTP</name>
        <dbReference type="ChEBI" id="CHEBI:37565"/>
        <label>2</label>
    </ligand>
</feature>
<dbReference type="PROSITE" id="PS51712">
    <property type="entry name" value="G_ENGA"/>
    <property type="match status" value="1"/>
</dbReference>
<feature type="binding site" evidence="8">
    <location>
        <begin position="217"/>
        <end position="220"/>
    </location>
    <ligand>
        <name>GTP</name>
        <dbReference type="ChEBI" id="CHEBI:37565"/>
        <label>1</label>
    </ligand>
</feature>
<feature type="binding site" evidence="8">
    <location>
        <begin position="69"/>
        <end position="76"/>
    </location>
    <ligand>
        <name>GTP</name>
        <dbReference type="ChEBI" id="CHEBI:37565"/>
        <label>1</label>
    </ligand>
</feature>
<dbReference type="PANTHER" id="PTHR43834:SF6">
    <property type="entry name" value="GTPASE DER"/>
    <property type="match status" value="1"/>
</dbReference>
<protein>
    <recommendedName>
        <fullName evidence="2 8">GTPase Der</fullName>
    </recommendedName>
    <alternativeName>
        <fullName evidence="7 8">GTP-binding protein EngA</fullName>
    </alternativeName>
</protein>